<dbReference type="Pfam" id="PF01380">
    <property type="entry name" value="SIS"/>
    <property type="match status" value="2"/>
</dbReference>
<comment type="function">
    <text evidence="10">Catalyzes the first step in hexosamine metabolism, converting fructose-6P into glucosamine-6P using glutamine as a nitrogen source.</text>
</comment>
<feature type="domain" description="Glutamine amidotransferase type-2" evidence="11">
    <location>
        <begin position="2"/>
        <end position="221"/>
    </location>
</feature>
<dbReference type="InterPro" id="IPR035466">
    <property type="entry name" value="GlmS/AgaS_SIS"/>
</dbReference>
<dbReference type="FunFam" id="3.60.20.10:FF:000006">
    <property type="entry name" value="Glutamine--fructose-6-phosphate aminotransferase [isomerizing]"/>
    <property type="match status" value="1"/>
</dbReference>
<dbReference type="SUPFAM" id="SSF56235">
    <property type="entry name" value="N-terminal nucleophile aminohydrolases (Ntn hydrolases)"/>
    <property type="match status" value="1"/>
</dbReference>
<dbReference type="CDD" id="cd00714">
    <property type="entry name" value="GFAT"/>
    <property type="match status" value="1"/>
</dbReference>
<dbReference type="HAMAP" id="MF_00164">
    <property type="entry name" value="GlmS"/>
    <property type="match status" value="1"/>
</dbReference>
<evidence type="ECO:0000259" key="11">
    <source>
        <dbReference type="PROSITE" id="PS51278"/>
    </source>
</evidence>
<dbReference type="GO" id="GO:0006047">
    <property type="term" value="P:UDP-N-acetylglucosamine metabolic process"/>
    <property type="evidence" value="ECO:0007669"/>
    <property type="project" value="TreeGrafter"/>
</dbReference>
<dbReference type="Proteomes" id="UP000281955">
    <property type="component" value="Unassembled WGS sequence"/>
</dbReference>
<dbReference type="InterPro" id="IPR017932">
    <property type="entry name" value="GATase_2_dom"/>
</dbReference>
<name>A0A420XLN3_9ACTN</name>
<keyword evidence="14" id="KW-1185">Reference proteome</keyword>
<dbReference type="InterPro" id="IPR047084">
    <property type="entry name" value="GFAT_N"/>
</dbReference>
<dbReference type="EC" id="2.6.1.16" evidence="3 10"/>
<evidence type="ECO:0000256" key="6">
    <source>
        <dbReference type="ARBA" id="ARBA00022576"/>
    </source>
</evidence>
<dbReference type="PANTHER" id="PTHR10937">
    <property type="entry name" value="GLUCOSAMINE--FRUCTOSE-6-PHOSPHATE AMINOTRANSFERASE, ISOMERIZING"/>
    <property type="match status" value="1"/>
</dbReference>
<dbReference type="InterPro" id="IPR035490">
    <property type="entry name" value="GlmS/FrlB_SIS"/>
</dbReference>
<dbReference type="Gene3D" id="3.40.50.10490">
    <property type="entry name" value="Glucose-6-phosphate isomerase like protein, domain 1"/>
    <property type="match status" value="2"/>
</dbReference>
<dbReference type="CDD" id="cd05009">
    <property type="entry name" value="SIS_GlmS_GlmD_2"/>
    <property type="match status" value="1"/>
</dbReference>
<dbReference type="InterPro" id="IPR046348">
    <property type="entry name" value="SIS_dom_sf"/>
</dbReference>
<feature type="domain" description="SIS" evidence="12">
    <location>
        <begin position="460"/>
        <end position="605"/>
    </location>
</feature>
<dbReference type="EMBL" id="RBWV01000014">
    <property type="protein sequence ID" value="RKS71326.1"/>
    <property type="molecule type" value="Genomic_DNA"/>
</dbReference>
<evidence type="ECO:0000256" key="3">
    <source>
        <dbReference type="ARBA" id="ARBA00012916"/>
    </source>
</evidence>
<evidence type="ECO:0000256" key="10">
    <source>
        <dbReference type="HAMAP-Rule" id="MF_00164"/>
    </source>
</evidence>
<dbReference type="SUPFAM" id="SSF53697">
    <property type="entry name" value="SIS domain"/>
    <property type="match status" value="1"/>
</dbReference>
<comment type="caution">
    <text evidence="13">The sequence shown here is derived from an EMBL/GenBank/DDBJ whole genome shotgun (WGS) entry which is preliminary data.</text>
</comment>
<dbReference type="PROSITE" id="PS51278">
    <property type="entry name" value="GATASE_TYPE_2"/>
    <property type="match status" value="1"/>
</dbReference>
<dbReference type="PANTHER" id="PTHR10937:SF0">
    <property type="entry name" value="GLUTAMINE--FRUCTOSE-6-PHOSPHATE TRANSAMINASE (ISOMERIZING)"/>
    <property type="match status" value="1"/>
</dbReference>
<evidence type="ECO:0000313" key="13">
    <source>
        <dbReference type="EMBL" id="RKS71326.1"/>
    </source>
</evidence>
<comment type="catalytic activity">
    <reaction evidence="1 10">
        <text>D-fructose 6-phosphate + L-glutamine = D-glucosamine 6-phosphate + L-glutamate</text>
        <dbReference type="Rhea" id="RHEA:13237"/>
        <dbReference type="ChEBI" id="CHEBI:29985"/>
        <dbReference type="ChEBI" id="CHEBI:58359"/>
        <dbReference type="ChEBI" id="CHEBI:58725"/>
        <dbReference type="ChEBI" id="CHEBI:61527"/>
        <dbReference type="EC" id="2.6.1.16"/>
    </reaction>
</comment>
<gene>
    <name evidence="10" type="primary">glmS</name>
    <name evidence="13" type="ORF">CLV35_3122</name>
</gene>
<evidence type="ECO:0000313" key="14">
    <source>
        <dbReference type="Proteomes" id="UP000281955"/>
    </source>
</evidence>
<feature type="active site" description="Nucleophile; for GATase activity" evidence="10">
    <location>
        <position position="2"/>
    </location>
</feature>
<feature type="initiator methionine" description="Removed" evidence="10">
    <location>
        <position position="1"/>
    </location>
</feature>
<accession>A0A420XLN3</accession>
<dbReference type="GO" id="GO:0005829">
    <property type="term" value="C:cytosol"/>
    <property type="evidence" value="ECO:0007669"/>
    <property type="project" value="TreeGrafter"/>
</dbReference>
<dbReference type="InterPro" id="IPR001347">
    <property type="entry name" value="SIS_dom"/>
</dbReference>
<dbReference type="PROSITE" id="PS51464">
    <property type="entry name" value="SIS"/>
    <property type="match status" value="2"/>
</dbReference>
<dbReference type="AlphaFoldDB" id="A0A420XLN3"/>
<evidence type="ECO:0000256" key="5">
    <source>
        <dbReference type="ARBA" id="ARBA00022490"/>
    </source>
</evidence>
<dbReference type="NCBIfam" id="TIGR01135">
    <property type="entry name" value="glmS"/>
    <property type="match status" value="1"/>
</dbReference>
<dbReference type="CDD" id="cd05008">
    <property type="entry name" value="SIS_GlmS_GlmD_1"/>
    <property type="match status" value="1"/>
</dbReference>
<dbReference type="Gene3D" id="3.60.20.10">
    <property type="entry name" value="Glutamine Phosphoribosylpyrophosphate, subunit 1, domain 1"/>
    <property type="match status" value="1"/>
</dbReference>
<keyword evidence="7 10" id="KW-0808">Transferase</keyword>
<evidence type="ECO:0000256" key="2">
    <source>
        <dbReference type="ARBA" id="ARBA00004496"/>
    </source>
</evidence>
<evidence type="ECO:0000259" key="12">
    <source>
        <dbReference type="PROSITE" id="PS51464"/>
    </source>
</evidence>
<dbReference type="NCBIfam" id="NF001484">
    <property type="entry name" value="PRK00331.1"/>
    <property type="match status" value="1"/>
</dbReference>
<evidence type="ECO:0000256" key="4">
    <source>
        <dbReference type="ARBA" id="ARBA00016090"/>
    </source>
</evidence>
<evidence type="ECO:0000256" key="7">
    <source>
        <dbReference type="ARBA" id="ARBA00022679"/>
    </source>
</evidence>
<keyword evidence="8" id="KW-0677">Repeat</keyword>
<dbReference type="InterPro" id="IPR029055">
    <property type="entry name" value="Ntn_hydrolases_N"/>
</dbReference>
<evidence type="ECO:0000256" key="8">
    <source>
        <dbReference type="ARBA" id="ARBA00022737"/>
    </source>
</evidence>
<dbReference type="GO" id="GO:0005975">
    <property type="term" value="P:carbohydrate metabolic process"/>
    <property type="evidence" value="ECO:0007669"/>
    <property type="project" value="UniProtKB-UniRule"/>
</dbReference>
<dbReference type="RefSeq" id="WP_121194407.1">
    <property type="nucleotide sequence ID" value="NZ_RBWV01000014.1"/>
</dbReference>
<comment type="subcellular location">
    <subcellularLocation>
        <location evidence="2 10">Cytoplasm</location>
    </subcellularLocation>
</comment>
<keyword evidence="9" id="KW-0315">Glutamine amidotransferase</keyword>
<evidence type="ECO:0000256" key="9">
    <source>
        <dbReference type="ARBA" id="ARBA00022962"/>
    </source>
</evidence>
<dbReference type="InterPro" id="IPR005855">
    <property type="entry name" value="GFAT"/>
</dbReference>
<keyword evidence="6 10" id="KW-0032">Aminotransferase</keyword>
<feature type="domain" description="SIS" evidence="12">
    <location>
        <begin position="287"/>
        <end position="427"/>
    </location>
</feature>
<protein>
    <recommendedName>
        <fullName evidence="4 10">Glutamine--fructose-6-phosphate aminotransferase [isomerizing]</fullName>
        <ecNumber evidence="3 10">2.6.1.16</ecNumber>
    </recommendedName>
    <alternativeName>
        <fullName evidence="10">D-fructose-6-phosphate amidotransferase</fullName>
    </alternativeName>
    <alternativeName>
        <fullName evidence="10">GFAT</fullName>
    </alternativeName>
    <alternativeName>
        <fullName evidence="10">Glucosamine-6-phosphate synthase</fullName>
    </alternativeName>
    <alternativeName>
        <fullName evidence="10">Hexosephosphate aminotransferase</fullName>
    </alternativeName>
    <alternativeName>
        <fullName evidence="10">L-glutamine--D-fructose-6-phosphate amidotransferase</fullName>
    </alternativeName>
</protein>
<dbReference type="OrthoDB" id="9761808at2"/>
<feature type="active site" description="For Fru-6P isomerization activity" evidence="10">
    <location>
        <position position="610"/>
    </location>
</feature>
<dbReference type="FunFam" id="3.40.50.10490:FF:000001">
    <property type="entry name" value="Glutamine--fructose-6-phosphate aminotransferase [isomerizing]"/>
    <property type="match status" value="1"/>
</dbReference>
<organism evidence="13 14">
    <name type="scientific">Motilibacter peucedani</name>
    <dbReference type="NCBI Taxonomy" id="598650"/>
    <lineage>
        <taxon>Bacteria</taxon>
        <taxon>Bacillati</taxon>
        <taxon>Actinomycetota</taxon>
        <taxon>Actinomycetes</taxon>
        <taxon>Motilibacterales</taxon>
        <taxon>Motilibacteraceae</taxon>
        <taxon>Motilibacter</taxon>
    </lineage>
</organism>
<dbReference type="GO" id="GO:0004360">
    <property type="term" value="F:glutamine-fructose-6-phosphate transaminase (isomerizing) activity"/>
    <property type="evidence" value="ECO:0007669"/>
    <property type="project" value="UniProtKB-UniRule"/>
</dbReference>
<sequence length="615" mass="65220">MCGIAGYIGHRPAVDVVMAGLRTLEYRGYDSTGVALAFAGKLAVRKRSGKLAVLRDSLAAEPLPPATTGIGHTRWATHGAPSEANAHPHTDATSSIAVIHNGIIENYLELRAELETRSFSMSSQTDSEVVAHLVVDEIQRSGVEVTEAVRRVCRVLRGSFALVVSSAADPEVLVAARRNSPLVIGLGDREHFVASDSAAFLAYTSRAVELADDQVAELRTDGLRVTDLAGAAVAVEAFELERDAASVEKGDYPYFMLKEIAEQPQAVADTLAGSLVDGRVSLPGLGLSEQCIRELTSVVVIACGSSYHAGLIAQQAIERWTDLPVHVEVASEFRYREPKLRSTTLVVAVSQSGESMDTLMALRHAQQAGATVVSICNTRGSSMARESHGVLYTEAGTEIGVAATKTFLTQVAAGYLLALHLAGVRGGQTTDGLIEVAEALADIPRAARQLLATVPQLRALAASLADRDAVLFLGRQLGYPVAMEGALKLKELAYLHAEAFAAGELKHGPIALIEDGLPVVVVMPSASQQPLLHEKMMSNIQEVRARGAVTVVIAEQGDESVDACADAVVRMPTTHFMLAPLLASIPLQILTCELALARGCDVDQPRNLAKSVTVE</sequence>
<reference evidence="13 14" key="1">
    <citation type="submission" date="2018-10" db="EMBL/GenBank/DDBJ databases">
        <title>Genomic Encyclopedia of Archaeal and Bacterial Type Strains, Phase II (KMG-II): from individual species to whole genera.</title>
        <authorList>
            <person name="Goeker M."/>
        </authorList>
    </citation>
    <scope>NUCLEOTIDE SEQUENCE [LARGE SCALE GENOMIC DNA]</scope>
    <source>
        <strain evidence="13 14">RP-AC37</strain>
    </source>
</reference>
<dbReference type="GO" id="GO:0006002">
    <property type="term" value="P:fructose 6-phosphate metabolic process"/>
    <property type="evidence" value="ECO:0007669"/>
    <property type="project" value="TreeGrafter"/>
</dbReference>
<keyword evidence="5 10" id="KW-0963">Cytoplasm</keyword>
<comment type="subunit">
    <text evidence="10">Homodimer.</text>
</comment>
<proteinExistence type="inferred from homology"/>
<dbReference type="Pfam" id="PF13522">
    <property type="entry name" value="GATase_6"/>
    <property type="match status" value="1"/>
</dbReference>
<dbReference type="GO" id="GO:0097367">
    <property type="term" value="F:carbohydrate derivative binding"/>
    <property type="evidence" value="ECO:0007669"/>
    <property type="project" value="InterPro"/>
</dbReference>
<evidence type="ECO:0000256" key="1">
    <source>
        <dbReference type="ARBA" id="ARBA00001031"/>
    </source>
</evidence>
<dbReference type="GO" id="GO:0006487">
    <property type="term" value="P:protein N-linked glycosylation"/>
    <property type="evidence" value="ECO:0007669"/>
    <property type="project" value="TreeGrafter"/>
</dbReference>
<dbReference type="InParanoid" id="A0A420XLN3"/>